<proteinExistence type="predicted"/>
<gene>
    <name evidence="1" type="ORF">BOTBODRAFT_556051</name>
</gene>
<accession>A0A067M2E3</accession>
<dbReference type="HOGENOM" id="CLU_2320028_0_0_1"/>
<evidence type="ECO:0000313" key="2">
    <source>
        <dbReference type="Proteomes" id="UP000027195"/>
    </source>
</evidence>
<dbReference type="EMBL" id="KL198085">
    <property type="protein sequence ID" value="KDQ08850.1"/>
    <property type="molecule type" value="Genomic_DNA"/>
</dbReference>
<protein>
    <submittedName>
        <fullName evidence="1">Uncharacterized protein</fullName>
    </submittedName>
</protein>
<keyword evidence="2" id="KW-1185">Reference proteome</keyword>
<reference evidence="2" key="1">
    <citation type="journal article" date="2014" name="Proc. Natl. Acad. Sci. U.S.A.">
        <title>Extensive sampling of basidiomycete genomes demonstrates inadequacy of the white-rot/brown-rot paradigm for wood decay fungi.</title>
        <authorList>
            <person name="Riley R."/>
            <person name="Salamov A.A."/>
            <person name="Brown D.W."/>
            <person name="Nagy L.G."/>
            <person name="Floudas D."/>
            <person name="Held B.W."/>
            <person name="Levasseur A."/>
            <person name="Lombard V."/>
            <person name="Morin E."/>
            <person name="Otillar R."/>
            <person name="Lindquist E.A."/>
            <person name="Sun H."/>
            <person name="LaButti K.M."/>
            <person name="Schmutz J."/>
            <person name="Jabbour D."/>
            <person name="Luo H."/>
            <person name="Baker S.E."/>
            <person name="Pisabarro A.G."/>
            <person name="Walton J.D."/>
            <person name="Blanchette R.A."/>
            <person name="Henrissat B."/>
            <person name="Martin F."/>
            <person name="Cullen D."/>
            <person name="Hibbett D.S."/>
            <person name="Grigoriev I.V."/>
        </authorList>
    </citation>
    <scope>NUCLEOTIDE SEQUENCE [LARGE SCALE GENOMIC DNA]</scope>
    <source>
        <strain evidence="2">FD-172 SS1</strain>
    </source>
</reference>
<organism evidence="1 2">
    <name type="scientific">Botryobasidium botryosum (strain FD-172 SS1)</name>
    <dbReference type="NCBI Taxonomy" id="930990"/>
    <lineage>
        <taxon>Eukaryota</taxon>
        <taxon>Fungi</taxon>
        <taxon>Dikarya</taxon>
        <taxon>Basidiomycota</taxon>
        <taxon>Agaricomycotina</taxon>
        <taxon>Agaricomycetes</taxon>
        <taxon>Cantharellales</taxon>
        <taxon>Botryobasidiaceae</taxon>
        <taxon>Botryobasidium</taxon>
    </lineage>
</organism>
<dbReference type="Proteomes" id="UP000027195">
    <property type="component" value="Unassembled WGS sequence"/>
</dbReference>
<name>A0A067M2E3_BOTB1</name>
<dbReference type="InParanoid" id="A0A067M2E3"/>
<sequence length="99" mass="11579">MYRLDQSFFALLSLAHIMSLINNIESKLYLVIKEMKQRRGGTGMINYPHLYMMRRTGDAIRDRVLRCRASITRKRSVLCVFSSLWIGPASCEQRRYAFG</sequence>
<evidence type="ECO:0000313" key="1">
    <source>
        <dbReference type="EMBL" id="KDQ08850.1"/>
    </source>
</evidence>
<dbReference type="AlphaFoldDB" id="A0A067M2E3"/>